<organism evidence="1">
    <name type="scientific">Rhizophora mucronata</name>
    <name type="common">Asiatic mangrove</name>
    <dbReference type="NCBI Taxonomy" id="61149"/>
    <lineage>
        <taxon>Eukaryota</taxon>
        <taxon>Viridiplantae</taxon>
        <taxon>Streptophyta</taxon>
        <taxon>Embryophyta</taxon>
        <taxon>Tracheophyta</taxon>
        <taxon>Spermatophyta</taxon>
        <taxon>Magnoliopsida</taxon>
        <taxon>eudicotyledons</taxon>
        <taxon>Gunneridae</taxon>
        <taxon>Pentapetalae</taxon>
        <taxon>rosids</taxon>
        <taxon>fabids</taxon>
        <taxon>Malpighiales</taxon>
        <taxon>Rhizophoraceae</taxon>
        <taxon>Rhizophora</taxon>
    </lineage>
</organism>
<evidence type="ECO:0000313" key="1">
    <source>
        <dbReference type="EMBL" id="MBX65022.1"/>
    </source>
</evidence>
<sequence length="25" mass="2888">MTRTISKFIFVVNHLKPLSKEGQLT</sequence>
<protein>
    <submittedName>
        <fullName evidence="1">Uncharacterized protein</fullName>
    </submittedName>
</protein>
<name>A0A2P2QDG2_RHIMU</name>
<reference evidence="1" key="1">
    <citation type="submission" date="2018-02" db="EMBL/GenBank/DDBJ databases">
        <title>Rhizophora mucronata_Transcriptome.</title>
        <authorList>
            <person name="Meera S.P."/>
            <person name="Sreeshan A."/>
            <person name="Augustine A."/>
        </authorList>
    </citation>
    <scope>NUCLEOTIDE SEQUENCE</scope>
    <source>
        <tissue evidence="1">Leaf</tissue>
    </source>
</reference>
<proteinExistence type="predicted"/>
<accession>A0A2P2QDG2</accession>
<dbReference type="EMBL" id="GGEC01084538">
    <property type="protein sequence ID" value="MBX65022.1"/>
    <property type="molecule type" value="Transcribed_RNA"/>
</dbReference>
<dbReference type="AlphaFoldDB" id="A0A2P2QDG2"/>